<evidence type="ECO:0000313" key="1">
    <source>
        <dbReference type="EMBL" id="GAG71725.1"/>
    </source>
</evidence>
<dbReference type="EMBL" id="BART01006935">
    <property type="protein sequence ID" value="GAG71725.1"/>
    <property type="molecule type" value="Genomic_DNA"/>
</dbReference>
<proteinExistence type="predicted"/>
<sequence>MENQEEIIEKIRGYLEIKLDLDNAECYILTSLLAKSYLEELEVGFDRSDIEDIDPEDIVDEEGEILGSSEEIKEE</sequence>
<reference evidence="1" key="1">
    <citation type="journal article" date="2014" name="Front. Microbiol.">
        <title>High frequency of phylogenetically diverse reductive dehalogenase-homologous genes in deep subseafloor sedimentary metagenomes.</title>
        <authorList>
            <person name="Kawai M."/>
            <person name="Futagami T."/>
            <person name="Toyoda A."/>
            <person name="Takaki Y."/>
            <person name="Nishi S."/>
            <person name="Hori S."/>
            <person name="Arai W."/>
            <person name="Tsubouchi T."/>
            <person name="Morono Y."/>
            <person name="Uchiyama I."/>
            <person name="Ito T."/>
            <person name="Fujiyama A."/>
            <person name="Inagaki F."/>
            <person name="Takami H."/>
        </authorList>
    </citation>
    <scope>NUCLEOTIDE SEQUENCE</scope>
    <source>
        <strain evidence="1">Expedition CK06-06</strain>
    </source>
</reference>
<name>X0ZPQ3_9ZZZZ</name>
<accession>X0ZPQ3</accession>
<gene>
    <name evidence="1" type="ORF">S01H4_15816</name>
</gene>
<comment type="caution">
    <text evidence="1">The sequence shown here is derived from an EMBL/GenBank/DDBJ whole genome shotgun (WGS) entry which is preliminary data.</text>
</comment>
<protein>
    <submittedName>
        <fullName evidence="1">Uncharacterized protein</fullName>
    </submittedName>
</protein>
<organism evidence="1">
    <name type="scientific">marine sediment metagenome</name>
    <dbReference type="NCBI Taxonomy" id="412755"/>
    <lineage>
        <taxon>unclassified sequences</taxon>
        <taxon>metagenomes</taxon>
        <taxon>ecological metagenomes</taxon>
    </lineage>
</organism>
<dbReference type="AlphaFoldDB" id="X0ZPQ3"/>